<evidence type="ECO:0000313" key="3">
    <source>
        <dbReference type="Proteomes" id="UP001597231"/>
    </source>
</evidence>
<sequence length="230" mass="27205">MKEEKSDRQVWLRFFLLFGSLSVLYFFVFYFCNKMLNHTNDALFFLTPNSAYWVYYSCSLIYGLATWGVYVSIKNGIQKKSFREFKVGVLLVFRLAAIPLFITLPFLYLSFTNAIVMTEEEFIYGTFWSLSTDHYTWEDVTKVEIDYSIPIESNPNRSSFNGRYILHFKDGRKFDVWQNTLEGETTEVQEIDAFLQTKNIPFFVRHVPSEDTINKYFSGNADFIRDLFSR</sequence>
<dbReference type="Proteomes" id="UP001597231">
    <property type="component" value="Unassembled WGS sequence"/>
</dbReference>
<comment type="caution">
    <text evidence="2">The sequence shown here is derived from an EMBL/GenBank/DDBJ whole genome shotgun (WGS) entry which is preliminary data.</text>
</comment>
<proteinExistence type="predicted"/>
<name>A0ABW3TWR6_9BACL</name>
<feature type="transmembrane region" description="Helical" evidence="1">
    <location>
        <begin position="12"/>
        <end position="31"/>
    </location>
</feature>
<feature type="transmembrane region" description="Helical" evidence="1">
    <location>
        <begin position="85"/>
        <end position="108"/>
    </location>
</feature>
<accession>A0ABW3TWR6</accession>
<keyword evidence="1" id="KW-0472">Membrane</keyword>
<feature type="transmembrane region" description="Helical" evidence="1">
    <location>
        <begin position="51"/>
        <end position="73"/>
    </location>
</feature>
<keyword evidence="1" id="KW-0812">Transmembrane</keyword>
<keyword evidence="3" id="KW-1185">Reference proteome</keyword>
<keyword evidence="1" id="KW-1133">Transmembrane helix</keyword>
<evidence type="ECO:0000313" key="2">
    <source>
        <dbReference type="EMBL" id="MFD1203742.1"/>
    </source>
</evidence>
<reference evidence="3" key="1">
    <citation type="journal article" date="2019" name="Int. J. Syst. Evol. Microbiol.">
        <title>The Global Catalogue of Microorganisms (GCM) 10K type strain sequencing project: providing services to taxonomists for standard genome sequencing and annotation.</title>
        <authorList>
            <consortium name="The Broad Institute Genomics Platform"/>
            <consortium name="The Broad Institute Genome Sequencing Center for Infectious Disease"/>
            <person name="Wu L."/>
            <person name="Ma J."/>
        </authorList>
    </citation>
    <scope>NUCLEOTIDE SEQUENCE [LARGE SCALE GENOMIC DNA]</scope>
    <source>
        <strain evidence="3">CCUG 53915</strain>
    </source>
</reference>
<dbReference type="EMBL" id="JBHTLT010000004">
    <property type="protein sequence ID" value="MFD1203742.1"/>
    <property type="molecule type" value="Genomic_DNA"/>
</dbReference>
<organism evidence="2 3">
    <name type="scientific">Sporosarcina contaminans</name>
    <dbReference type="NCBI Taxonomy" id="633403"/>
    <lineage>
        <taxon>Bacteria</taxon>
        <taxon>Bacillati</taxon>
        <taxon>Bacillota</taxon>
        <taxon>Bacilli</taxon>
        <taxon>Bacillales</taxon>
        <taxon>Caryophanaceae</taxon>
        <taxon>Sporosarcina</taxon>
    </lineage>
</organism>
<evidence type="ECO:0000256" key="1">
    <source>
        <dbReference type="SAM" id="Phobius"/>
    </source>
</evidence>
<protein>
    <submittedName>
        <fullName evidence="2">Uncharacterized protein</fullName>
    </submittedName>
</protein>
<dbReference type="RefSeq" id="WP_381479574.1">
    <property type="nucleotide sequence ID" value="NZ_JBHTLT010000004.1"/>
</dbReference>
<gene>
    <name evidence="2" type="ORF">ACFQ38_01160</name>
</gene>